<evidence type="ECO:0000313" key="5">
    <source>
        <dbReference type="EMBL" id="KAJ8473092.1"/>
    </source>
</evidence>
<dbReference type="PANTHER" id="PTHR23138:SF142">
    <property type="entry name" value="RAN-BINDING PROTEIN 3B-RELATED"/>
    <property type="match status" value="1"/>
</dbReference>
<protein>
    <recommendedName>
        <fullName evidence="4">RanBD1 domain-containing protein</fullName>
    </recommendedName>
</protein>
<feature type="domain" description="RanBD1" evidence="4">
    <location>
        <begin position="584"/>
        <end position="665"/>
    </location>
</feature>
<dbReference type="Pfam" id="PF00638">
    <property type="entry name" value="Ran_BP1"/>
    <property type="match status" value="1"/>
</dbReference>
<dbReference type="CDD" id="cd13170">
    <property type="entry name" value="RanBD_NUP50"/>
    <property type="match status" value="1"/>
</dbReference>
<feature type="compositionally biased region" description="Low complexity" evidence="3">
    <location>
        <begin position="273"/>
        <end position="283"/>
    </location>
</feature>
<feature type="compositionally biased region" description="Basic and acidic residues" evidence="3">
    <location>
        <begin position="169"/>
        <end position="183"/>
    </location>
</feature>
<dbReference type="PANTHER" id="PTHR23138">
    <property type="entry name" value="RAN BINDING PROTEIN"/>
    <property type="match status" value="1"/>
</dbReference>
<dbReference type="InterPro" id="IPR045255">
    <property type="entry name" value="RanBP1-like"/>
</dbReference>
<feature type="compositionally biased region" description="Low complexity" evidence="3">
    <location>
        <begin position="477"/>
        <end position="486"/>
    </location>
</feature>
<comment type="caution">
    <text evidence="5">The sequence shown here is derived from an EMBL/GenBank/DDBJ whole genome shotgun (WGS) entry which is preliminary data.</text>
</comment>
<sequence length="712" mass="75130">MTALDASRDPSQGELAQTSNLVDDQPQLSTPPSEANGVDSKTSRKREREVSLEPATPQATTMGNAACRSPAYPAQQSLAPAALQLLHEANSWHTRHCTTLFIDASDLEVGSTEGKDRRAPAKKNRTSAGALESTQEENEEEAGLSGSPPHETKIRQISQGVEDITWQNMKKDPLPEGEQKMDEDAALAAQGEPSATAKVASESVPEEQQVETPTKESQTEPQEDAQVPPLMQGENPPILDDTAGDLEDTGAAAGAEHPAESHVPGAPEPPAGEPSASGSGLSPVPETFTSQTPRLPPHRRDSDSDQEKGLKRDIPGRSGTPPAGATKRPRDDPEADPNTREKKRPTPPPDESKAEDSKPASASPSKLPSALSGFMAYASTSSPFASVKGQSLFGSKPSSSSSWAAAASQSSSSPFASASSSTSPFGAFASKDKDTSAASTSTSSSAHKRTGFEAFASVTSPFGSAAKRPKSPPPPSGSSSVLGRSRSPSRHGTPARATNAFSAYAAGGAQGFAAAASSSSKRRSGSSTPALGEGSSVSVFGGAGSGESSVLDASKDDDSEKDSGVSFGERLREAKDREEEEASDEEKKLNLQEQEVHTGEEEEETVYQVRGKLFTLSTQNQWKERGTGTLRLNVRREDGGGARLIMRKEAVYTVLLNATLFKGMRCFLAQDPRYIRFSVIEGSATTHYNLRVQTAKMAEELLEEINAHIPTE</sequence>
<dbReference type="Gene3D" id="2.30.29.30">
    <property type="entry name" value="Pleckstrin-homology domain (PH domain)/Phosphotyrosine-binding domain (PTB)"/>
    <property type="match status" value="1"/>
</dbReference>
<dbReference type="SMART" id="SM00160">
    <property type="entry name" value="RanBD"/>
    <property type="match status" value="1"/>
</dbReference>
<dbReference type="InterPro" id="IPR011993">
    <property type="entry name" value="PH-like_dom_sf"/>
</dbReference>
<dbReference type="GO" id="GO:0005634">
    <property type="term" value="C:nucleus"/>
    <property type="evidence" value="ECO:0007669"/>
    <property type="project" value="UniProtKB-SubCell"/>
</dbReference>
<feature type="region of interest" description="Disordered" evidence="3">
    <location>
        <begin position="105"/>
        <end position="369"/>
    </location>
</feature>
<evidence type="ECO:0000259" key="4">
    <source>
        <dbReference type="PROSITE" id="PS50196"/>
    </source>
</evidence>
<evidence type="ECO:0000256" key="3">
    <source>
        <dbReference type="SAM" id="MobiDB-lite"/>
    </source>
</evidence>
<feature type="compositionally biased region" description="Basic and acidic residues" evidence="3">
    <location>
        <begin position="298"/>
        <end position="315"/>
    </location>
</feature>
<dbReference type="EMBL" id="JAPEVG010000235">
    <property type="protein sequence ID" value="KAJ8473092.1"/>
    <property type="molecule type" value="Genomic_DNA"/>
</dbReference>
<feature type="compositionally biased region" description="Low complexity" evidence="3">
    <location>
        <begin position="359"/>
        <end position="369"/>
    </location>
</feature>
<dbReference type="PROSITE" id="PS50196">
    <property type="entry name" value="RANBD1"/>
    <property type="match status" value="1"/>
</dbReference>
<feature type="compositionally biased region" description="Basic and acidic residues" evidence="3">
    <location>
        <begin position="328"/>
        <end position="340"/>
    </location>
</feature>
<keyword evidence="2" id="KW-0539">Nucleus</keyword>
<dbReference type="InterPro" id="IPR000156">
    <property type="entry name" value="Ran_bind_dom"/>
</dbReference>
<feature type="region of interest" description="Disordered" evidence="3">
    <location>
        <begin position="1"/>
        <end position="68"/>
    </location>
</feature>
<feature type="compositionally biased region" description="Low complexity" evidence="3">
    <location>
        <begin position="436"/>
        <end position="445"/>
    </location>
</feature>
<feature type="compositionally biased region" description="Low complexity" evidence="3">
    <location>
        <begin position="532"/>
        <end position="552"/>
    </location>
</feature>
<feature type="compositionally biased region" description="Polar residues" evidence="3">
    <location>
        <begin position="14"/>
        <end position="33"/>
    </location>
</feature>
<organism evidence="5 6">
    <name type="scientific">Trametes cubensis</name>
    <dbReference type="NCBI Taxonomy" id="1111947"/>
    <lineage>
        <taxon>Eukaryota</taxon>
        <taxon>Fungi</taxon>
        <taxon>Dikarya</taxon>
        <taxon>Basidiomycota</taxon>
        <taxon>Agaricomycotina</taxon>
        <taxon>Agaricomycetes</taxon>
        <taxon>Polyporales</taxon>
        <taxon>Polyporaceae</taxon>
        <taxon>Trametes</taxon>
    </lineage>
</organism>
<name>A0AAD7TNY1_9APHY</name>
<dbReference type="AlphaFoldDB" id="A0AAD7TNY1"/>
<feature type="compositionally biased region" description="Basic and acidic residues" evidence="3">
    <location>
        <begin position="553"/>
        <end position="577"/>
    </location>
</feature>
<feature type="region of interest" description="Disordered" evidence="3">
    <location>
        <begin position="512"/>
        <end position="604"/>
    </location>
</feature>
<gene>
    <name evidence="5" type="ORF">ONZ51_g8094</name>
</gene>
<feature type="compositionally biased region" description="Basic and acidic residues" evidence="3">
    <location>
        <begin position="585"/>
        <end position="599"/>
    </location>
</feature>
<accession>A0AAD7TNY1</accession>
<feature type="compositionally biased region" description="Low complexity" evidence="3">
    <location>
        <begin position="395"/>
        <end position="429"/>
    </location>
</feature>
<feature type="region of interest" description="Disordered" evidence="3">
    <location>
        <begin position="462"/>
        <end position="499"/>
    </location>
</feature>
<dbReference type="SUPFAM" id="SSF50729">
    <property type="entry name" value="PH domain-like"/>
    <property type="match status" value="1"/>
</dbReference>
<reference evidence="5" key="1">
    <citation type="submission" date="2022-11" db="EMBL/GenBank/DDBJ databases">
        <title>Genome Sequence of Cubamyces cubensis.</title>
        <authorList>
            <person name="Buettner E."/>
        </authorList>
    </citation>
    <scope>NUCLEOTIDE SEQUENCE</scope>
    <source>
        <strain evidence="5">MPL-01</strain>
    </source>
</reference>
<keyword evidence="6" id="KW-1185">Reference proteome</keyword>
<feature type="region of interest" description="Disordered" evidence="3">
    <location>
        <begin position="386"/>
        <end position="450"/>
    </location>
</feature>
<evidence type="ECO:0000313" key="6">
    <source>
        <dbReference type="Proteomes" id="UP001215151"/>
    </source>
</evidence>
<comment type="subcellular location">
    <subcellularLocation>
        <location evidence="1">Nucleus</location>
    </subcellularLocation>
</comment>
<dbReference type="Proteomes" id="UP001215151">
    <property type="component" value="Unassembled WGS sequence"/>
</dbReference>
<evidence type="ECO:0000256" key="2">
    <source>
        <dbReference type="ARBA" id="ARBA00023242"/>
    </source>
</evidence>
<evidence type="ECO:0000256" key="1">
    <source>
        <dbReference type="ARBA" id="ARBA00004123"/>
    </source>
</evidence>
<proteinExistence type="predicted"/>